<dbReference type="CDD" id="cd13578">
    <property type="entry name" value="PBP2_Bug27"/>
    <property type="match status" value="1"/>
</dbReference>
<dbReference type="InterPro" id="IPR006311">
    <property type="entry name" value="TAT_signal"/>
</dbReference>
<dbReference type="PIRSF" id="PIRSF017082">
    <property type="entry name" value="YflP"/>
    <property type="match status" value="1"/>
</dbReference>
<dbReference type="EMBL" id="VOBQ01000013">
    <property type="protein sequence ID" value="TWO70113.1"/>
    <property type="molecule type" value="Genomic_DNA"/>
</dbReference>
<dbReference type="Gene3D" id="3.40.190.150">
    <property type="entry name" value="Bordetella uptake gene, domain 1"/>
    <property type="match status" value="1"/>
</dbReference>
<keyword evidence="2" id="KW-0732">Signal</keyword>
<dbReference type="Gene3D" id="3.40.190.10">
    <property type="entry name" value="Periplasmic binding protein-like II"/>
    <property type="match status" value="1"/>
</dbReference>
<evidence type="ECO:0000256" key="1">
    <source>
        <dbReference type="ARBA" id="ARBA00006987"/>
    </source>
</evidence>
<gene>
    <name evidence="3" type="ORF">FN976_17410</name>
</gene>
<keyword evidence="4" id="KW-1185">Reference proteome</keyword>
<reference evidence="3 4" key="1">
    <citation type="submission" date="2019-07" db="EMBL/GenBank/DDBJ databases">
        <title>Caenimonas sedimenti sp. nov., isolated from activated sludge.</title>
        <authorList>
            <person name="Xu J."/>
        </authorList>
    </citation>
    <scope>NUCLEOTIDE SEQUENCE [LARGE SCALE GENOMIC DNA]</scope>
    <source>
        <strain evidence="3 4">HX-9-20</strain>
    </source>
</reference>
<dbReference type="InterPro" id="IPR042100">
    <property type="entry name" value="Bug_dom1"/>
</dbReference>
<sequence>MTQRRKLLQALAATPAVLLAGPWSSARAQGEYPAKPIRLIVPFPAGSTPDVFARVVSEKASQGLKQAIVIENRAGAGGNLGTDLVAKAAPDGYTIGASITGPLVNNVVLYKKMPYDPFKDLTPITFGVHQANVLAVSPALGVNTLKELMDLLRKNPGKYNYASIGLGSLSHLSIEMLKSLTNSYVVHIPYGSSPAAVTSVLAGDTQIVSLAPLAVMPQVAAGKLKAIAVSTAKRVPQIPNLPTFRESGVDFDGSAWIGLVAPGATPAPIIERLNREFVAAMRDPAINEKLRSQYMDAEPGTPQQFAAFMQGELKKWGPVIKRSGATIDS</sequence>
<dbReference type="InterPro" id="IPR005064">
    <property type="entry name" value="BUG"/>
</dbReference>
<dbReference type="Pfam" id="PF03401">
    <property type="entry name" value="TctC"/>
    <property type="match status" value="1"/>
</dbReference>
<dbReference type="Proteomes" id="UP000318199">
    <property type="component" value="Unassembled WGS sequence"/>
</dbReference>
<dbReference type="PROSITE" id="PS51318">
    <property type="entry name" value="TAT"/>
    <property type="match status" value="1"/>
</dbReference>
<name>A0A562ZNK0_9BURK</name>
<dbReference type="RefSeq" id="WP_145894309.1">
    <property type="nucleotide sequence ID" value="NZ_VOBQ01000013.1"/>
</dbReference>
<feature type="chain" id="PRO_5021997319" evidence="2">
    <location>
        <begin position="29"/>
        <end position="329"/>
    </location>
</feature>
<comment type="caution">
    <text evidence="3">The sequence shown here is derived from an EMBL/GenBank/DDBJ whole genome shotgun (WGS) entry which is preliminary data.</text>
</comment>
<feature type="signal peptide" evidence="2">
    <location>
        <begin position="1"/>
        <end position="28"/>
    </location>
</feature>
<evidence type="ECO:0000313" key="3">
    <source>
        <dbReference type="EMBL" id="TWO70113.1"/>
    </source>
</evidence>
<dbReference type="PANTHER" id="PTHR42928">
    <property type="entry name" value="TRICARBOXYLATE-BINDING PROTEIN"/>
    <property type="match status" value="1"/>
</dbReference>
<dbReference type="SUPFAM" id="SSF53850">
    <property type="entry name" value="Periplasmic binding protein-like II"/>
    <property type="match status" value="1"/>
</dbReference>
<comment type="similarity">
    <text evidence="1">Belongs to the UPF0065 (bug) family.</text>
</comment>
<evidence type="ECO:0000256" key="2">
    <source>
        <dbReference type="SAM" id="SignalP"/>
    </source>
</evidence>
<dbReference type="AlphaFoldDB" id="A0A562ZNK0"/>
<evidence type="ECO:0000313" key="4">
    <source>
        <dbReference type="Proteomes" id="UP000318199"/>
    </source>
</evidence>
<organism evidence="3 4">
    <name type="scientific">Caenimonas sedimenti</name>
    <dbReference type="NCBI Taxonomy" id="2596921"/>
    <lineage>
        <taxon>Bacteria</taxon>
        <taxon>Pseudomonadati</taxon>
        <taxon>Pseudomonadota</taxon>
        <taxon>Betaproteobacteria</taxon>
        <taxon>Burkholderiales</taxon>
        <taxon>Comamonadaceae</taxon>
        <taxon>Caenimonas</taxon>
    </lineage>
</organism>
<proteinExistence type="inferred from homology"/>
<dbReference type="OrthoDB" id="8678477at2"/>
<accession>A0A562ZNK0</accession>
<dbReference type="PANTHER" id="PTHR42928:SF5">
    <property type="entry name" value="BLR1237 PROTEIN"/>
    <property type="match status" value="1"/>
</dbReference>
<protein>
    <submittedName>
        <fullName evidence="3">Tripartite tricarboxylate transporter substrate binding protein</fullName>
    </submittedName>
</protein>